<name>A0A6J6QTS8_9ZZZZ</name>
<evidence type="ECO:0000313" key="8">
    <source>
        <dbReference type="EMBL" id="CAB4616222.1"/>
    </source>
</evidence>
<dbReference type="EMBL" id="CAFBRD010000063">
    <property type="protein sequence ID" value="CAB5077731.1"/>
    <property type="molecule type" value="Genomic_DNA"/>
</dbReference>
<evidence type="ECO:0000313" key="10">
    <source>
        <dbReference type="EMBL" id="CAB4783205.1"/>
    </source>
</evidence>
<evidence type="ECO:0000313" key="5">
    <source>
        <dbReference type="EMBL" id="CAB4337979.1"/>
    </source>
</evidence>
<keyword evidence="3" id="KW-0234">DNA repair</keyword>
<evidence type="ECO:0000313" key="12">
    <source>
        <dbReference type="EMBL" id="CAB5077731.1"/>
    </source>
</evidence>
<dbReference type="EMBL" id="CAFBNJ010000074">
    <property type="protein sequence ID" value="CAB4958729.1"/>
    <property type="molecule type" value="Genomic_DNA"/>
</dbReference>
<dbReference type="EMBL" id="CAEZTY010000136">
    <property type="protein sequence ID" value="CAB4601707.1"/>
    <property type="molecule type" value="Genomic_DNA"/>
</dbReference>
<dbReference type="GO" id="GO:0032131">
    <property type="term" value="F:alkylated DNA binding"/>
    <property type="evidence" value="ECO:0007669"/>
    <property type="project" value="TreeGrafter"/>
</dbReference>
<proteinExistence type="inferred from homology"/>
<dbReference type="AlphaFoldDB" id="A0A6J6QTS8"/>
<dbReference type="GO" id="GO:0032993">
    <property type="term" value="C:protein-DNA complex"/>
    <property type="evidence" value="ECO:0007669"/>
    <property type="project" value="TreeGrafter"/>
</dbReference>
<dbReference type="FunFam" id="1.10.340.30:FF:000004">
    <property type="entry name" value="DNA-3-methyladenine glycosylase II"/>
    <property type="match status" value="1"/>
</dbReference>
<dbReference type="EMBL" id="CAEZXY010000067">
    <property type="protein sequence ID" value="CAB4714787.1"/>
    <property type="molecule type" value="Genomic_DNA"/>
</dbReference>
<dbReference type="InterPro" id="IPR051912">
    <property type="entry name" value="Alkylbase_DNA_Glycosylase/TA"/>
</dbReference>
<feature type="domain" description="HhH-GPD" evidence="4">
    <location>
        <begin position="49"/>
        <end position="202"/>
    </location>
</feature>
<dbReference type="InterPro" id="IPR011257">
    <property type="entry name" value="DNA_glycosylase"/>
</dbReference>
<reference evidence="9" key="1">
    <citation type="submission" date="2020-05" db="EMBL/GenBank/DDBJ databases">
        <authorList>
            <person name="Chiriac C."/>
            <person name="Salcher M."/>
            <person name="Ghai R."/>
            <person name="Kavagutti S V."/>
        </authorList>
    </citation>
    <scope>NUCLEOTIDE SEQUENCE</scope>
</reference>
<dbReference type="InterPro" id="IPR003265">
    <property type="entry name" value="HhH-GPD_domain"/>
</dbReference>
<comment type="similarity">
    <text evidence="1">Belongs to the alkylbase DNA glycosidase AlkA family.</text>
</comment>
<dbReference type="GO" id="GO:0043916">
    <property type="term" value="F:DNA-7-methylguanine glycosylase activity"/>
    <property type="evidence" value="ECO:0007669"/>
    <property type="project" value="TreeGrafter"/>
</dbReference>
<dbReference type="EMBL" id="CAEUNJ010000058">
    <property type="protein sequence ID" value="CAB4372166.1"/>
    <property type="molecule type" value="Genomic_DNA"/>
</dbReference>
<dbReference type="EMBL" id="CAEZVC010000014">
    <property type="protein sequence ID" value="CAB4616222.1"/>
    <property type="molecule type" value="Genomic_DNA"/>
</dbReference>
<dbReference type="GO" id="GO:0006285">
    <property type="term" value="P:base-excision repair, AP site formation"/>
    <property type="evidence" value="ECO:0007669"/>
    <property type="project" value="TreeGrafter"/>
</dbReference>
<evidence type="ECO:0000313" key="11">
    <source>
        <dbReference type="EMBL" id="CAB4958729.1"/>
    </source>
</evidence>
<evidence type="ECO:0000313" key="9">
    <source>
        <dbReference type="EMBL" id="CAB4714787.1"/>
    </source>
</evidence>
<evidence type="ECO:0000313" key="6">
    <source>
        <dbReference type="EMBL" id="CAB4372166.1"/>
    </source>
</evidence>
<organism evidence="9">
    <name type="scientific">freshwater metagenome</name>
    <dbReference type="NCBI Taxonomy" id="449393"/>
    <lineage>
        <taxon>unclassified sequences</taxon>
        <taxon>metagenomes</taxon>
        <taxon>ecological metagenomes</taxon>
    </lineage>
</organism>
<dbReference type="Gene3D" id="1.10.1670.40">
    <property type="match status" value="1"/>
</dbReference>
<protein>
    <submittedName>
        <fullName evidence="9">Unannotated protein</fullName>
    </submittedName>
</protein>
<dbReference type="PANTHER" id="PTHR43003:SF5">
    <property type="entry name" value="DNA-3-METHYLADENINE GLYCOSYLASE"/>
    <property type="match status" value="1"/>
</dbReference>
<dbReference type="EMBL" id="CAFAAD010000010">
    <property type="protein sequence ID" value="CAB4783205.1"/>
    <property type="molecule type" value="Genomic_DNA"/>
</dbReference>
<dbReference type="CDD" id="cd00056">
    <property type="entry name" value="ENDO3c"/>
    <property type="match status" value="1"/>
</dbReference>
<sequence length="207" mass="22513">MPVTHQAASHELARRDTVMEGLVARHGLMKIGAAPPASKRFETLANAIASQQLNGRAAASIWARVKALVEGAFTADAILALPITQLRGAGLSGSKCASILDLAEQVSDGRVRLERIGRLPNDEVIEHLVAVRGIGPWTAQMFLMFSLRRLDVWPTGDYGVRNGYGRAFNGGVMPTARELEPLGDRFAPYRSVAAWYCWAAADDPEYR</sequence>
<evidence type="ECO:0000256" key="3">
    <source>
        <dbReference type="ARBA" id="ARBA00023204"/>
    </source>
</evidence>
<keyword evidence="2" id="KW-0227">DNA damage</keyword>
<gene>
    <name evidence="7" type="ORF">UFOPK1762_01970</name>
    <name evidence="8" type="ORF">UFOPK1906_00391</name>
    <name evidence="9" type="ORF">UFOPK2624_01319</name>
    <name evidence="10" type="ORF">UFOPK2969_00234</name>
    <name evidence="5" type="ORF">UFOPK3331_00733</name>
    <name evidence="11" type="ORF">UFOPK3785_01328</name>
    <name evidence="6" type="ORF">UFOPK4201_01309</name>
    <name evidence="12" type="ORF">UFOPK4371_01136</name>
</gene>
<dbReference type="SUPFAM" id="SSF48150">
    <property type="entry name" value="DNA-glycosylase"/>
    <property type="match status" value="1"/>
</dbReference>
<evidence type="ECO:0000313" key="7">
    <source>
        <dbReference type="EMBL" id="CAB4601707.1"/>
    </source>
</evidence>
<dbReference type="PANTHER" id="PTHR43003">
    <property type="entry name" value="DNA-3-METHYLADENINE GLYCOSYLASE"/>
    <property type="match status" value="1"/>
</dbReference>
<dbReference type="GO" id="GO:0006307">
    <property type="term" value="P:DNA alkylation repair"/>
    <property type="evidence" value="ECO:0007669"/>
    <property type="project" value="TreeGrafter"/>
</dbReference>
<evidence type="ECO:0000259" key="4">
    <source>
        <dbReference type="SMART" id="SM00478"/>
    </source>
</evidence>
<dbReference type="Pfam" id="PF00730">
    <property type="entry name" value="HhH-GPD"/>
    <property type="match status" value="1"/>
</dbReference>
<dbReference type="GO" id="GO:0008725">
    <property type="term" value="F:DNA-3-methyladenine glycosylase activity"/>
    <property type="evidence" value="ECO:0007669"/>
    <property type="project" value="TreeGrafter"/>
</dbReference>
<dbReference type="SMART" id="SM00478">
    <property type="entry name" value="ENDO3c"/>
    <property type="match status" value="1"/>
</dbReference>
<dbReference type="Gene3D" id="1.10.340.30">
    <property type="entry name" value="Hypothetical protein, domain 2"/>
    <property type="match status" value="1"/>
</dbReference>
<accession>A0A6J6QTS8</accession>
<evidence type="ECO:0000256" key="2">
    <source>
        <dbReference type="ARBA" id="ARBA00022763"/>
    </source>
</evidence>
<evidence type="ECO:0000256" key="1">
    <source>
        <dbReference type="ARBA" id="ARBA00010817"/>
    </source>
</evidence>
<dbReference type="EMBL" id="CAESAL010000018">
    <property type="protein sequence ID" value="CAB4337979.1"/>
    <property type="molecule type" value="Genomic_DNA"/>
</dbReference>